<organism evidence="1 2">
    <name type="scientific">Saccharibacillus sacchari</name>
    <dbReference type="NCBI Taxonomy" id="456493"/>
    <lineage>
        <taxon>Bacteria</taxon>
        <taxon>Bacillati</taxon>
        <taxon>Bacillota</taxon>
        <taxon>Bacilli</taxon>
        <taxon>Bacillales</taxon>
        <taxon>Paenibacillaceae</taxon>
        <taxon>Saccharibacillus</taxon>
    </lineage>
</organism>
<reference evidence="1" key="1">
    <citation type="submission" date="2024-03" db="EMBL/GenBank/DDBJ databases">
        <title>Whole genome sequecning of epiphytes from Marcgravia umbellata leaves.</title>
        <authorList>
            <person name="Kumar G."/>
            <person name="Savka M.A."/>
        </authorList>
    </citation>
    <scope>NUCLEOTIDE SEQUENCE</scope>
    <source>
        <strain evidence="1">RIT_BL5</strain>
    </source>
</reference>
<proteinExistence type="predicted"/>
<dbReference type="EMBL" id="JBBKAR010000063">
    <property type="protein sequence ID" value="MEJ8307252.1"/>
    <property type="molecule type" value="Genomic_DNA"/>
</dbReference>
<evidence type="ECO:0000313" key="2">
    <source>
        <dbReference type="Proteomes" id="UP001380953"/>
    </source>
</evidence>
<accession>A0ACC6PKE1</accession>
<protein>
    <submittedName>
        <fullName evidence="1">Uncharacterized protein</fullName>
    </submittedName>
</protein>
<name>A0ACC6PKE1_9BACL</name>
<sequence>MPNSDNTLKTLGFIYQTYVALINCFEMDEGEQVVIEHLGDVTTISAKKLAKQIEVKHHEGNSTLSDRGVDIWNTVWNWYDNYEDHKQVEERVLFTTSALSKRSIFHKWNSLDRDEKYEAFKKIGNQIKPKESTFRLLYSKIFDGNHCEERLKVILSSLSILSKQETVRNIIQIKCKSYLKFLGNNEKRESFVASIFGELMTLPVRNNRWEIDFKAFDEIFKIYSERFIHKSGEPLQTE</sequence>
<evidence type="ECO:0000313" key="1">
    <source>
        <dbReference type="EMBL" id="MEJ8307252.1"/>
    </source>
</evidence>
<keyword evidence="2" id="KW-1185">Reference proteome</keyword>
<comment type="caution">
    <text evidence="1">The sequence shown here is derived from an EMBL/GenBank/DDBJ whole genome shotgun (WGS) entry which is preliminary data.</text>
</comment>
<gene>
    <name evidence="1" type="ORF">WKI47_25365</name>
</gene>
<feature type="non-terminal residue" evidence="1">
    <location>
        <position position="238"/>
    </location>
</feature>
<dbReference type="Proteomes" id="UP001380953">
    <property type="component" value="Unassembled WGS sequence"/>
</dbReference>